<dbReference type="WBParaSite" id="Gr19_v10_g3540.t1">
    <property type="protein sequence ID" value="Gr19_v10_g3540.t1"/>
    <property type="gene ID" value="Gr19_v10_g3540"/>
</dbReference>
<evidence type="ECO:0000313" key="2">
    <source>
        <dbReference type="WBParaSite" id="Gr19_v10_g3540.t1"/>
    </source>
</evidence>
<reference evidence="2" key="1">
    <citation type="submission" date="2022-11" db="UniProtKB">
        <authorList>
            <consortium name="WormBaseParasite"/>
        </authorList>
    </citation>
    <scope>IDENTIFICATION</scope>
</reference>
<accession>A0A914HSG6</accession>
<dbReference type="AlphaFoldDB" id="A0A914HSG6"/>
<proteinExistence type="predicted"/>
<organism evidence="1 2">
    <name type="scientific">Globodera rostochiensis</name>
    <name type="common">Golden nematode worm</name>
    <name type="synonym">Heterodera rostochiensis</name>
    <dbReference type="NCBI Taxonomy" id="31243"/>
    <lineage>
        <taxon>Eukaryota</taxon>
        <taxon>Metazoa</taxon>
        <taxon>Ecdysozoa</taxon>
        <taxon>Nematoda</taxon>
        <taxon>Chromadorea</taxon>
        <taxon>Rhabditida</taxon>
        <taxon>Tylenchina</taxon>
        <taxon>Tylenchomorpha</taxon>
        <taxon>Tylenchoidea</taxon>
        <taxon>Heteroderidae</taxon>
        <taxon>Heteroderinae</taxon>
        <taxon>Globodera</taxon>
    </lineage>
</organism>
<keyword evidence="1" id="KW-1185">Reference proteome</keyword>
<sequence length="125" mass="14088">MLNCIESIATLILSIGAIAPHITGFSLGVQVPARRSEAERLYTFLRGYVVNCQHFPDFPHLQDLHLDDNSEDYLTMVLEHSRQLVYDCVHAPNATVQEIKSLGLMMSARNADLTTHFRIGFNETD</sequence>
<dbReference type="Proteomes" id="UP000887572">
    <property type="component" value="Unplaced"/>
</dbReference>
<protein>
    <submittedName>
        <fullName evidence="2">Uncharacterized protein</fullName>
    </submittedName>
</protein>
<name>A0A914HSG6_GLORO</name>
<evidence type="ECO:0000313" key="1">
    <source>
        <dbReference type="Proteomes" id="UP000887572"/>
    </source>
</evidence>